<keyword evidence="2" id="KW-0479">Metal-binding</keyword>
<gene>
    <name evidence="8" type="ORF">FH972_023872</name>
</gene>
<dbReference type="SMART" id="SM00154">
    <property type="entry name" value="ZnF_AN1"/>
    <property type="match status" value="2"/>
</dbReference>
<dbReference type="EMBL" id="VIBQ01000014">
    <property type="protein sequence ID" value="KAB8349859.1"/>
    <property type="molecule type" value="Genomic_DNA"/>
</dbReference>
<evidence type="ECO:0000259" key="7">
    <source>
        <dbReference type="PROSITE" id="PS51039"/>
    </source>
</evidence>
<dbReference type="AlphaFoldDB" id="A0A5N6KX33"/>
<dbReference type="Proteomes" id="UP000327013">
    <property type="component" value="Unassembled WGS sequence"/>
</dbReference>
<keyword evidence="4" id="KW-0862">Zinc</keyword>
<name>A0A5N6KX33_9ROSI</name>
<comment type="function">
    <text evidence="1">May be involved in environmental stress response.</text>
</comment>
<dbReference type="GO" id="GO:0005737">
    <property type="term" value="C:cytoplasm"/>
    <property type="evidence" value="ECO:0007669"/>
    <property type="project" value="TreeGrafter"/>
</dbReference>
<evidence type="ECO:0000256" key="6">
    <source>
        <dbReference type="SAM" id="MobiDB-lite"/>
    </source>
</evidence>
<sequence>MSSHNNTDPAEPTSYTRMATAAVGEADLDDIGAHCQASFCNQLDFLPFRCESCRGTFCLDHRSETAHKCPRAGEWARNRARQSGLSSTSGPSAKPTILTHESQCASPQCKTLIDTPLVPGIGCENCNRRYCLKHRLREDHNCSKLTPLGARTGKSDRGLGDALGKLRAWGAAKKAAVSSSTSGSASTASNSTAGAVSRTSTASTTKSSSHNNTLYRIVSPFQSKKQKSKAAEITSLNALKRSAKGDAKVPAEKRVYVRLEAVASSSEGAAGAKIPRADAFYSGEWVVGRVLDMAAKTLQIENVNNRGDGEEKKLRVFWIEGGRLLEFGEKLGAGVSNGDTLVLLRGVGAPVPDLIQM</sequence>
<keyword evidence="3 5" id="KW-0863">Zinc-finger</keyword>
<accession>A0A5N6KX33</accession>
<dbReference type="PROSITE" id="PS51039">
    <property type="entry name" value="ZF_AN1"/>
    <property type="match status" value="1"/>
</dbReference>
<dbReference type="InterPro" id="IPR035896">
    <property type="entry name" value="AN1-like_Znf"/>
</dbReference>
<evidence type="ECO:0000256" key="5">
    <source>
        <dbReference type="PROSITE-ProRule" id="PRU00449"/>
    </source>
</evidence>
<dbReference type="InterPro" id="IPR000058">
    <property type="entry name" value="Znf_AN1"/>
</dbReference>
<dbReference type="PANTHER" id="PTHR14677">
    <property type="entry name" value="ARSENITE INDUCUBLE RNA ASSOCIATED PROTEIN AIP-1-RELATED"/>
    <property type="match status" value="1"/>
</dbReference>
<evidence type="ECO:0000313" key="9">
    <source>
        <dbReference type="Proteomes" id="UP000327013"/>
    </source>
</evidence>
<dbReference type="GO" id="GO:0008270">
    <property type="term" value="F:zinc ion binding"/>
    <property type="evidence" value="ECO:0007669"/>
    <property type="project" value="UniProtKB-KW"/>
</dbReference>
<reference evidence="8 9" key="1">
    <citation type="submission" date="2019-06" db="EMBL/GenBank/DDBJ databases">
        <title>A chromosomal-level reference genome of Carpinus fangiana (Coryloideae, Betulaceae).</title>
        <authorList>
            <person name="Yang X."/>
            <person name="Wang Z."/>
            <person name="Zhang L."/>
            <person name="Hao G."/>
            <person name="Liu J."/>
            <person name="Yang Y."/>
        </authorList>
    </citation>
    <scope>NUCLEOTIDE SEQUENCE [LARGE SCALE GENOMIC DNA]</scope>
    <source>
        <strain evidence="8">Cfa_2016G</strain>
        <tissue evidence="8">Leaf</tissue>
    </source>
</reference>
<protein>
    <recommendedName>
        <fullName evidence="7">AN1-type domain-containing protein</fullName>
    </recommendedName>
</protein>
<evidence type="ECO:0000256" key="1">
    <source>
        <dbReference type="ARBA" id="ARBA00003732"/>
    </source>
</evidence>
<evidence type="ECO:0000256" key="4">
    <source>
        <dbReference type="ARBA" id="ARBA00022833"/>
    </source>
</evidence>
<organism evidence="8 9">
    <name type="scientific">Carpinus fangiana</name>
    <dbReference type="NCBI Taxonomy" id="176857"/>
    <lineage>
        <taxon>Eukaryota</taxon>
        <taxon>Viridiplantae</taxon>
        <taxon>Streptophyta</taxon>
        <taxon>Embryophyta</taxon>
        <taxon>Tracheophyta</taxon>
        <taxon>Spermatophyta</taxon>
        <taxon>Magnoliopsida</taxon>
        <taxon>eudicotyledons</taxon>
        <taxon>Gunneridae</taxon>
        <taxon>Pentapetalae</taxon>
        <taxon>rosids</taxon>
        <taxon>fabids</taxon>
        <taxon>Fagales</taxon>
        <taxon>Betulaceae</taxon>
        <taxon>Carpinus</taxon>
    </lineage>
</organism>
<keyword evidence="9" id="KW-1185">Reference proteome</keyword>
<feature type="domain" description="AN1-type" evidence="7">
    <location>
        <begin position="29"/>
        <end position="77"/>
    </location>
</feature>
<dbReference type="PANTHER" id="PTHR14677:SF40">
    <property type="entry name" value="CDC48-ASSOCIATED UBIQUITIN-LIKE_ZINC FINGER PROTEIN 1"/>
    <property type="match status" value="1"/>
</dbReference>
<dbReference type="Gene3D" id="4.10.1110.10">
    <property type="entry name" value="AN1-like Zinc finger"/>
    <property type="match status" value="2"/>
</dbReference>
<evidence type="ECO:0000256" key="3">
    <source>
        <dbReference type="ARBA" id="ARBA00022771"/>
    </source>
</evidence>
<feature type="region of interest" description="Disordered" evidence="6">
    <location>
        <begin position="177"/>
        <end position="209"/>
    </location>
</feature>
<dbReference type="Pfam" id="PF25327">
    <property type="entry name" value="UBL_ZFAND1"/>
    <property type="match status" value="1"/>
</dbReference>
<proteinExistence type="predicted"/>
<evidence type="ECO:0000256" key="2">
    <source>
        <dbReference type="ARBA" id="ARBA00022723"/>
    </source>
</evidence>
<dbReference type="Pfam" id="PF01428">
    <property type="entry name" value="zf-AN1"/>
    <property type="match status" value="2"/>
</dbReference>
<dbReference type="SUPFAM" id="SSF118310">
    <property type="entry name" value="AN1-like Zinc finger"/>
    <property type="match status" value="2"/>
</dbReference>
<dbReference type="OrthoDB" id="431929at2759"/>
<evidence type="ECO:0000313" key="8">
    <source>
        <dbReference type="EMBL" id="KAB8349859.1"/>
    </source>
</evidence>
<dbReference type="InterPro" id="IPR057358">
    <property type="entry name" value="UBL_ZFAND1-like"/>
</dbReference>
<comment type="caution">
    <text evidence="8">The sequence shown here is derived from an EMBL/GenBank/DDBJ whole genome shotgun (WGS) entry which is preliminary data.</text>
</comment>